<dbReference type="Proteomes" id="UP000813463">
    <property type="component" value="Chromosome 1"/>
</dbReference>
<keyword evidence="1" id="KW-1185">Reference proteome</keyword>
<sequence>MMHDPIGIPIEHDLSPVHAYMTPKPPPAPPTTTTTTAAATNAATRTLTRSRSGSGSGSPQSLIMSVYSTKIASQPRLVTITWCKNLLLHGLSVSVDGPRDTDHYHSKVELKPWYFWRKQGSKQLVVDGKVIGIVWDLKAAKFNGEVEPQSDYYVAIVSDEEVVLVVGDMKKDAFRRTRCRPALIDPVLVSRKEHIFGKKRFSTKVKFHERGKCHEISVECNNNNYNHNNNNIINNNKGGVDCEGISSSPEMDIKIDGKLATQVKHLQWKFRGNESIDVKETKIEVYWDVHDWIFGSGPRHAMFLFKSSSPPSSSSSTSSSLSFHADDPACREYGWSSGSPEFRLFLYAWKVE</sequence>
<proteinExistence type="predicted"/>
<organism evidence="1 2">
    <name type="scientific">Spinacia oleracea</name>
    <name type="common">Spinach</name>
    <dbReference type="NCBI Taxonomy" id="3562"/>
    <lineage>
        <taxon>Eukaryota</taxon>
        <taxon>Viridiplantae</taxon>
        <taxon>Streptophyta</taxon>
        <taxon>Embryophyta</taxon>
        <taxon>Tracheophyta</taxon>
        <taxon>Spermatophyta</taxon>
        <taxon>Magnoliopsida</taxon>
        <taxon>eudicotyledons</taxon>
        <taxon>Gunneridae</taxon>
        <taxon>Pentapetalae</taxon>
        <taxon>Caryophyllales</taxon>
        <taxon>Chenopodiaceae</taxon>
        <taxon>Chenopodioideae</taxon>
        <taxon>Anserineae</taxon>
        <taxon>Spinacia</taxon>
    </lineage>
</organism>
<dbReference type="Pfam" id="PF05910">
    <property type="entry name" value="DUF868"/>
    <property type="match status" value="1"/>
</dbReference>
<dbReference type="PANTHER" id="PTHR31972:SF11">
    <property type="entry name" value="DUF868 DOMAIN-CONTAINING PROTEIN"/>
    <property type="match status" value="1"/>
</dbReference>
<evidence type="ECO:0000313" key="1">
    <source>
        <dbReference type="Proteomes" id="UP000813463"/>
    </source>
</evidence>
<dbReference type="RefSeq" id="XP_056685820.1">
    <property type="nucleotide sequence ID" value="XM_056829842.1"/>
</dbReference>
<reference evidence="2" key="2">
    <citation type="submission" date="2025-08" db="UniProtKB">
        <authorList>
            <consortium name="RefSeq"/>
        </authorList>
    </citation>
    <scope>IDENTIFICATION</scope>
    <source>
        <tissue evidence="2">Leaf</tissue>
    </source>
</reference>
<dbReference type="PANTHER" id="PTHR31972">
    <property type="entry name" value="EXPRESSED PROTEIN"/>
    <property type="match status" value="1"/>
</dbReference>
<protein>
    <submittedName>
        <fullName evidence="2">Uncharacterized protein isoform X1</fullName>
    </submittedName>
</protein>
<reference evidence="1" key="1">
    <citation type="journal article" date="2021" name="Nat. Commun.">
        <title>Genomic analyses provide insights into spinach domestication and the genetic basis of agronomic traits.</title>
        <authorList>
            <person name="Cai X."/>
            <person name="Sun X."/>
            <person name="Xu C."/>
            <person name="Sun H."/>
            <person name="Wang X."/>
            <person name="Ge C."/>
            <person name="Zhang Z."/>
            <person name="Wang Q."/>
            <person name="Fei Z."/>
            <person name="Jiao C."/>
            <person name="Wang Q."/>
        </authorList>
    </citation>
    <scope>NUCLEOTIDE SEQUENCE [LARGE SCALE GENOMIC DNA]</scope>
    <source>
        <strain evidence="1">cv. Varoflay</strain>
    </source>
</reference>
<name>A0ABM3QR30_SPIOL</name>
<accession>A0ABM3QR30</accession>
<evidence type="ECO:0000313" key="2">
    <source>
        <dbReference type="RefSeq" id="XP_056685820.1"/>
    </source>
</evidence>
<dbReference type="GeneID" id="130461673"/>
<gene>
    <name evidence="2" type="primary">LOC130461673</name>
</gene>
<dbReference type="InterPro" id="IPR008586">
    <property type="entry name" value="DUF868_pln"/>
</dbReference>